<gene>
    <name evidence="2" type="ORF">HRbin22_00210</name>
</gene>
<feature type="transmembrane region" description="Helical" evidence="1">
    <location>
        <begin position="12"/>
        <end position="38"/>
    </location>
</feature>
<dbReference type="EMBL" id="BEHY01000002">
    <property type="protein sequence ID" value="GBD07984.1"/>
    <property type="molecule type" value="Genomic_DNA"/>
</dbReference>
<dbReference type="Proteomes" id="UP000236642">
    <property type="component" value="Unassembled WGS sequence"/>
</dbReference>
<keyword evidence="1" id="KW-0472">Membrane</keyword>
<accession>A0A2H5Y3I3</accession>
<sequence>MTLREHEPQSGALPNGAAAAAILAAAIGCFIIGLMTLGAEMSEGLANALKWYPPAGPLSGKTGVGVITWLIAWAVLHNLWKDRDVDFRAVRIGAAILLLLGFLLTFPLIFQAFA</sequence>
<organism evidence="2 3">
    <name type="scientific">Candidatus Thermoflexus japonica</name>
    <dbReference type="NCBI Taxonomy" id="2035417"/>
    <lineage>
        <taxon>Bacteria</taxon>
        <taxon>Bacillati</taxon>
        <taxon>Chloroflexota</taxon>
        <taxon>Thermoflexia</taxon>
        <taxon>Thermoflexales</taxon>
        <taxon>Thermoflexaceae</taxon>
        <taxon>Thermoflexus</taxon>
    </lineage>
</organism>
<reference evidence="3" key="1">
    <citation type="submission" date="2017-09" db="EMBL/GenBank/DDBJ databases">
        <title>Metaegenomics of thermophilic ammonia-oxidizing enrichment culture.</title>
        <authorList>
            <person name="Kato S."/>
            <person name="Suzuki K."/>
        </authorList>
    </citation>
    <scope>NUCLEOTIDE SEQUENCE [LARGE SCALE GENOMIC DNA]</scope>
</reference>
<feature type="transmembrane region" description="Helical" evidence="1">
    <location>
        <begin position="92"/>
        <end position="113"/>
    </location>
</feature>
<name>A0A2H5Y3I3_9CHLR</name>
<evidence type="ECO:0000313" key="3">
    <source>
        <dbReference type="Proteomes" id="UP000236642"/>
    </source>
</evidence>
<keyword evidence="1" id="KW-1133">Transmembrane helix</keyword>
<evidence type="ECO:0000256" key="1">
    <source>
        <dbReference type="SAM" id="Phobius"/>
    </source>
</evidence>
<proteinExistence type="predicted"/>
<comment type="caution">
    <text evidence="2">The sequence shown here is derived from an EMBL/GenBank/DDBJ whole genome shotgun (WGS) entry which is preliminary data.</text>
</comment>
<dbReference type="PROSITE" id="PS51257">
    <property type="entry name" value="PROKAR_LIPOPROTEIN"/>
    <property type="match status" value="1"/>
</dbReference>
<protein>
    <submittedName>
        <fullName evidence="2">Uncharacterized protein</fullName>
    </submittedName>
</protein>
<evidence type="ECO:0000313" key="2">
    <source>
        <dbReference type="EMBL" id="GBD07984.1"/>
    </source>
</evidence>
<keyword evidence="1" id="KW-0812">Transmembrane</keyword>
<feature type="transmembrane region" description="Helical" evidence="1">
    <location>
        <begin position="58"/>
        <end position="80"/>
    </location>
</feature>
<dbReference type="AlphaFoldDB" id="A0A2H5Y3I3"/>